<protein>
    <submittedName>
        <fullName evidence="2">Uncharacterized protein</fullName>
    </submittedName>
</protein>
<dbReference type="AlphaFoldDB" id="A0A7R9KXW3"/>
<accession>A0A7R9KXW3</accession>
<organism evidence="2">
    <name type="scientific">Medioppia subpectinata</name>
    <dbReference type="NCBI Taxonomy" id="1979941"/>
    <lineage>
        <taxon>Eukaryota</taxon>
        <taxon>Metazoa</taxon>
        <taxon>Ecdysozoa</taxon>
        <taxon>Arthropoda</taxon>
        <taxon>Chelicerata</taxon>
        <taxon>Arachnida</taxon>
        <taxon>Acari</taxon>
        <taxon>Acariformes</taxon>
        <taxon>Sarcoptiformes</taxon>
        <taxon>Oribatida</taxon>
        <taxon>Brachypylina</taxon>
        <taxon>Oppioidea</taxon>
        <taxon>Oppiidae</taxon>
        <taxon>Medioppia</taxon>
    </lineage>
</organism>
<keyword evidence="3" id="KW-1185">Reference proteome</keyword>
<dbReference type="EMBL" id="CAJPIZ010009162">
    <property type="protein sequence ID" value="CAG2111652.1"/>
    <property type="molecule type" value="Genomic_DNA"/>
</dbReference>
<proteinExistence type="predicted"/>
<feature type="non-terminal residue" evidence="2">
    <location>
        <position position="139"/>
    </location>
</feature>
<feature type="region of interest" description="Disordered" evidence="1">
    <location>
        <begin position="49"/>
        <end position="86"/>
    </location>
</feature>
<dbReference type="EMBL" id="OC863737">
    <property type="protein sequence ID" value="CAD7631222.1"/>
    <property type="molecule type" value="Genomic_DNA"/>
</dbReference>
<gene>
    <name evidence="2" type="ORF">OSB1V03_LOCUS11631</name>
</gene>
<feature type="compositionally biased region" description="Basic and acidic residues" evidence="1">
    <location>
        <begin position="49"/>
        <end position="77"/>
    </location>
</feature>
<evidence type="ECO:0000313" key="3">
    <source>
        <dbReference type="Proteomes" id="UP000759131"/>
    </source>
</evidence>
<evidence type="ECO:0000313" key="2">
    <source>
        <dbReference type="EMBL" id="CAD7631222.1"/>
    </source>
</evidence>
<dbReference type="Proteomes" id="UP000759131">
    <property type="component" value="Unassembled WGS sequence"/>
</dbReference>
<sequence length="139" mass="15959">MSSTTRTVCLDLDALTDDELTTDCEVEDTVDDSSADAMKTSDEVVVKQETKDTCKVSDDERTDGQDFDLNLKPKSEPMNETTEATTDTRFRKRVFDYNLIDKRTGVRMFDKKSLALIDRPTDEVESIVRHVCFHCEKRY</sequence>
<evidence type="ECO:0000256" key="1">
    <source>
        <dbReference type="SAM" id="MobiDB-lite"/>
    </source>
</evidence>
<reference evidence="2" key="1">
    <citation type="submission" date="2020-11" db="EMBL/GenBank/DDBJ databases">
        <authorList>
            <person name="Tran Van P."/>
        </authorList>
    </citation>
    <scope>NUCLEOTIDE SEQUENCE</scope>
</reference>
<name>A0A7R9KXW3_9ACAR</name>